<dbReference type="Pfam" id="PF00847">
    <property type="entry name" value="AP2"/>
    <property type="match status" value="1"/>
</dbReference>
<keyword evidence="2" id="KW-0611">Plant defense</keyword>
<dbReference type="EMBL" id="WHWC01000001">
    <property type="protein sequence ID" value="KAG8390145.1"/>
    <property type="molecule type" value="Genomic_DNA"/>
</dbReference>
<sequence>MTTGIVERKLIDSSLLNAFLPRCRDPKRTLTDQECSLLSQPMDYRRKRKSRLRRDGTKVISETLAKWKEYNIKLDSIDNGEKLARRAPAKGSRKGCMKGKGGPENARCNYRGVRQRTWGKWVAEIREPHKGSRLWLGTHNTGVEAALAYDEAAKAMYGPSARLNFPDYTRNASSLPTTSTSGSTTSSISEDCYNYIKPMADPIKIKHKDGEEGSRSVTNIVKEEIKEENVREGLNSGEMCETCLNIIPGDRTGPIDNFLLSEMFNVDELLGALDSAPRDVRGPSSCGGRIGDFMDLSYQFQHPDAKLLGILPHMDQSSNGFDYGLDFLRQGREEDYNFKLDDLLMELDSGLGHVSSW</sequence>
<proteinExistence type="inferred from homology"/>
<dbReference type="PROSITE" id="PS51032">
    <property type="entry name" value="AP2_ERF"/>
    <property type="match status" value="1"/>
</dbReference>
<dbReference type="Proteomes" id="UP000826271">
    <property type="component" value="Unassembled WGS sequence"/>
</dbReference>
<name>A0AAV6YF61_9LAMI</name>
<dbReference type="CDD" id="cd00018">
    <property type="entry name" value="AP2"/>
    <property type="match status" value="1"/>
</dbReference>
<evidence type="ECO:0000256" key="5">
    <source>
        <dbReference type="ARBA" id="ARBA00023125"/>
    </source>
</evidence>
<accession>A0AAV6YF61</accession>
<evidence type="ECO:0000256" key="2">
    <source>
        <dbReference type="ARBA" id="ARBA00022821"/>
    </source>
</evidence>
<evidence type="ECO:0000256" key="9">
    <source>
        <dbReference type="ARBA" id="ARBA00024343"/>
    </source>
</evidence>
<reference evidence="11" key="1">
    <citation type="submission" date="2019-10" db="EMBL/GenBank/DDBJ databases">
        <authorList>
            <person name="Zhang R."/>
            <person name="Pan Y."/>
            <person name="Wang J."/>
            <person name="Ma R."/>
            <person name="Yu S."/>
        </authorList>
    </citation>
    <scope>NUCLEOTIDE SEQUENCE</scope>
    <source>
        <strain evidence="11">LA-IB0</strain>
        <tissue evidence="11">Leaf</tissue>
    </source>
</reference>
<dbReference type="GO" id="GO:0005634">
    <property type="term" value="C:nucleus"/>
    <property type="evidence" value="ECO:0007669"/>
    <property type="project" value="UniProtKB-SubCell"/>
</dbReference>
<evidence type="ECO:0000256" key="8">
    <source>
        <dbReference type="ARBA" id="ARBA00023242"/>
    </source>
</evidence>
<dbReference type="SUPFAM" id="SSF54171">
    <property type="entry name" value="DNA-binding domain"/>
    <property type="match status" value="1"/>
</dbReference>
<dbReference type="FunFam" id="3.30.730.10:FF:000001">
    <property type="entry name" value="Ethylene-responsive transcription factor 2"/>
    <property type="match status" value="1"/>
</dbReference>
<dbReference type="GO" id="GO:0006952">
    <property type="term" value="P:defense response"/>
    <property type="evidence" value="ECO:0007669"/>
    <property type="project" value="UniProtKB-KW"/>
</dbReference>
<keyword evidence="7" id="KW-0804">Transcription</keyword>
<keyword evidence="6" id="KW-0010">Activator</keyword>
<dbReference type="InterPro" id="IPR036955">
    <property type="entry name" value="AP2/ERF_dom_sf"/>
</dbReference>
<evidence type="ECO:0000259" key="10">
    <source>
        <dbReference type="PROSITE" id="PS51032"/>
    </source>
</evidence>
<evidence type="ECO:0000256" key="6">
    <source>
        <dbReference type="ARBA" id="ARBA00023159"/>
    </source>
</evidence>
<evidence type="ECO:0000313" key="12">
    <source>
        <dbReference type="Proteomes" id="UP000826271"/>
    </source>
</evidence>
<keyword evidence="8" id="KW-0539">Nucleus</keyword>
<dbReference type="PANTHER" id="PTHR31241">
    <property type="entry name" value="DEHYDRATION-RESPONSIVE ELEMENT-BINDING PROTEIN 2C"/>
    <property type="match status" value="1"/>
</dbReference>
<comment type="similarity">
    <text evidence="9">Belongs to the AP2/ERF transcription factor family. ERF subfamily.</text>
</comment>
<evidence type="ECO:0000313" key="11">
    <source>
        <dbReference type="EMBL" id="KAG8390145.1"/>
    </source>
</evidence>
<gene>
    <name evidence="11" type="ORF">BUALT_Bualt01G0053100</name>
</gene>
<organism evidence="11 12">
    <name type="scientific">Buddleja alternifolia</name>
    <dbReference type="NCBI Taxonomy" id="168488"/>
    <lineage>
        <taxon>Eukaryota</taxon>
        <taxon>Viridiplantae</taxon>
        <taxon>Streptophyta</taxon>
        <taxon>Embryophyta</taxon>
        <taxon>Tracheophyta</taxon>
        <taxon>Spermatophyta</taxon>
        <taxon>Magnoliopsida</taxon>
        <taxon>eudicotyledons</taxon>
        <taxon>Gunneridae</taxon>
        <taxon>Pentapetalae</taxon>
        <taxon>asterids</taxon>
        <taxon>lamiids</taxon>
        <taxon>Lamiales</taxon>
        <taxon>Scrophulariaceae</taxon>
        <taxon>Buddlejeae</taxon>
        <taxon>Buddleja</taxon>
    </lineage>
</organism>
<keyword evidence="5" id="KW-0238">DNA-binding</keyword>
<comment type="subcellular location">
    <subcellularLocation>
        <location evidence="1">Nucleus</location>
    </subcellularLocation>
</comment>
<dbReference type="AlphaFoldDB" id="A0AAV6YF61"/>
<keyword evidence="3" id="KW-0805">Transcription regulation</keyword>
<dbReference type="InterPro" id="IPR016177">
    <property type="entry name" value="DNA-bd_dom_sf"/>
</dbReference>
<dbReference type="GO" id="GO:0045893">
    <property type="term" value="P:positive regulation of DNA-templated transcription"/>
    <property type="evidence" value="ECO:0007669"/>
    <property type="project" value="TreeGrafter"/>
</dbReference>
<keyword evidence="4" id="KW-0346">Stress response</keyword>
<dbReference type="GO" id="GO:0000976">
    <property type="term" value="F:transcription cis-regulatory region binding"/>
    <property type="evidence" value="ECO:0007669"/>
    <property type="project" value="TreeGrafter"/>
</dbReference>
<dbReference type="Gene3D" id="3.30.730.10">
    <property type="entry name" value="AP2/ERF domain"/>
    <property type="match status" value="1"/>
</dbReference>
<dbReference type="PANTHER" id="PTHR31241:SF62">
    <property type="entry name" value="DEHYDRATION-RESPONSIVE ELEMENT-BINDING PROTEIN 2D"/>
    <property type="match status" value="1"/>
</dbReference>
<evidence type="ECO:0000256" key="1">
    <source>
        <dbReference type="ARBA" id="ARBA00004123"/>
    </source>
</evidence>
<dbReference type="InterPro" id="IPR001471">
    <property type="entry name" value="AP2/ERF_dom"/>
</dbReference>
<feature type="domain" description="AP2/ERF" evidence="10">
    <location>
        <begin position="109"/>
        <end position="166"/>
    </location>
</feature>
<keyword evidence="12" id="KW-1185">Reference proteome</keyword>
<dbReference type="GO" id="GO:0003700">
    <property type="term" value="F:DNA-binding transcription factor activity"/>
    <property type="evidence" value="ECO:0007669"/>
    <property type="project" value="InterPro"/>
</dbReference>
<comment type="caution">
    <text evidence="11">The sequence shown here is derived from an EMBL/GenBank/DDBJ whole genome shotgun (WGS) entry which is preliminary data.</text>
</comment>
<dbReference type="SMART" id="SM00380">
    <property type="entry name" value="AP2"/>
    <property type="match status" value="1"/>
</dbReference>
<dbReference type="PRINTS" id="PR00367">
    <property type="entry name" value="ETHRSPELEMNT"/>
</dbReference>
<evidence type="ECO:0000256" key="4">
    <source>
        <dbReference type="ARBA" id="ARBA00023016"/>
    </source>
</evidence>
<evidence type="ECO:0000256" key="3">
    <source>
        <dbReference type="ARBA" id="ARBA00023015"/>
    </source>
</evidence>
<evidence type="ECO:0000256" key="7">
    <source>
        <dbReference type="ARBA" id="ARBA00023163"/>
    </source>
</evidence>
<protein>
    <recommendedName>
        <fullName evidence="10">AP2/ERF domain-containing protein</fullName>
    </recommendedName>
</protein>